<dbReference type="Pfam" id="PF00183">
    <property type="entry name" value="HSP90"/>
    <property type="match status" value="1"/>
</dbReference>
<organism evidence="3 4">
    <name type="scientific">Rhipicephalus sanguineus</name>
    <name type="common">Brown dog tick</name>
    <name type="synonym">Ixodes sanguineus</name>
    <dbReference type="NCBI Taxonomy" id="34632"/>
    <lineage>
        <taxon>Eukaryota</taxon>
        <taxon>Metazoa</taxon>
        <taxon>Ecdysozoa</taxon>
        <taxon>Arthropoda</taxon>
        <taxon>Chelicerata</taxon>
        <taxon>Arachnida</taxon>
        <taxon>Acari</taxon>
        <taxon>Parasitiformes</taxon>
        <taxon>Ixodida</taxon>
        <taxon>Ixodoidea</taxon>
        <taxon>Ixodidae</taxon>
        <taxon>Rhipicephalinae</taxon>
        <taxon>Rhipicephalus</taxon>
        <taxon>Rhipicephalus</taxon>
    </lineage>
</organism>
<dbReference type="InterPro" id="IPR020568">
    <property type="entry name" value="Ribosomal_Su5_D2-typ_SF"/>
</dbReference>
<dbReference type="GO" id="GO:0140662">
    <property type="term" value="F:ATP-dependent protein folding chaperone"/>
    <property type="evidence" value="ECO:0007669"/>
    <property type="project" value="InterPro"/>
</dbReference>
<dbReference type="InterPro" id="IPR001404">
    <property type="entry name" value="Hsp90_fam"/>
</dbReference>
<accession>A0A9D4Q8C1</accession>
<reference evidence="3" key="2">
    <citation type="submission" date="2021-09" db="EMBL/GenBank/DDBJ databases">
        <authorList>
            <person name="Jia N."/>
            <person name="Wang J."/>
            <person name="Shi W."/>
            <person name="Du L."/>
            <person name="Sun Y."/>
            <person name="Zhan W."/>
            <person name="Jiang J."/>
            <person name="Wang Q."/>
            <person name="Zhang B."/>
            <person name="Ji P."/>
            <person name="Sakyi L.B."/>
            <person name="Cui X."/>
            <person name="Yuan T."/>
            <person name="Jiang B."/>
            <person name="Yang W."/>
            <person name="Lam T.T.-Y."/>
            <person name="Chang Q."/>
            <person name="Ding S."/>
            <person name="Wang X."/>
            <person name="Zhu J."/>
            <person name="Ruan X."/>
            <person name="Zhao L."/>
            <person name="Wei J."/>
            <person name="Que T."/>
            <person name="Du C."/>
            <person name="Cheng J."/>
            <person name="Dai P."/>
            <person name="Han X."/>
            <person name="Huang E."/>
            <person name="Gao Y."/>
            <person name="Liu J."/>
            <person name="Shao H."/>
            <person name="Ye R."/>
            <person name="Li L."/>
            <person name="Wei W."/>
            <person name="Wang X."/>
            <person name="Wang C."/>
            <person name="Huo Q."/>
            <person name="Li W."/>
            <person name="Guo W."/>
            <person name="Chen H."/>
            <person name="Chen S."/>
            <person name="Zhou L."/>
            <person name="Zhou L."/>
            <person name="Ni X."/>
            <person name="Tian J."/>
            <person name="Zhou Y."/>
            <person name="Sheng Y."/>
            <person name="Liu T."/>
            <person name="Pan Y."/>
            <person name="Xia L."/>
            <person name="Li J."/>
            <person name="Zhao F."/>
            <person name="Cao W."/>
        </authorList>
    </citation>
    <scope>NUCLEOTIDE SEQUENCE</scope>
    <source>
        <strain evidence="3">Rsan-2018</strain>
        <tissue evidence="3">Larvae</tissue>
    </source>
</reference>
<dbReference type="Proteomes" id="UP000821837">
    <property type="component" value="Chromosome 11"/>
</dbReference>
<dbReference type="Gene3D" id="3.40.50.11260">
    <property type="match status" value="1"/>
</dbReference>
<evidence type="ECO:0000313" key="4">
    <source>
        <dbReference type="Proteomes" id="UP000821837"/>
    </source>
</evidence>
<comment type="similarity">
    <text evidence="1">Belongs to the heat shock protein 90 family.</text>
</comment>
<dbReference type="GO" id="GO:0005524">
    <property type="term" value="F:ATP binding"/>
    <property type="evidence" value="ECO:0007669"/>
    <property type="project" value="InterPro"/>
</dbReference>
<keyword evidence="4" id="KW-1185">Reference proteome</keyword>
<evidence type="ECO:0000256" key="2">
    <source>
        <dbReference type="ARBA" id="ARBA00023186"/>
    </source>
</evidence>
<protein>
    <submittedName>
        <fullName evidence="3">Uncharacterized protein</fullName>
    </submittedName>
</protein>
<evidence type="ECO:0000256" key="1">
    <source>
        <dbReference type="ARBA" id="ARBA00008239"/>
    </source>
</evidence>
<reference evidence="3" key="1">
    <citation type="journal article" date="2020" name="Cell">
        <title>Large-Scale Comparative Analyses of Tick Genomes Elucidate Their Genetic Diversity and Vector Capacities.</title>
        <authorList>
            <consortium name="Tick Genome and Microbiome Consortium (TIGMIC)"/>
            <person name="Jia N."/>
            <person name="Wang J."/>
            <person name="Shi W."/>
            <person name="Du L."/>
            <person name="Sun Y."/>
            <person name="Zhan W."/>
            <person name="Jiang J.F."/>
            <person name="Wang Q."/>
            <person name="Zhang B."/>
            <person name="Ji P."/>
            <person name="Bell-Sakyi L."/>
            <person name="Cui X.M."/>
            <person name="Yuan T.T."/>
            <person name="Jiang B.G."/>
            <person name="Yang W.F."/>
            <person name="Lam T.T."/>
            <person name="Chang Q.C."/>
            <person name="Ding S.J."/>
            <person name="Wang X.J."/>
            <person name="Zhu J.G."/>
            <person name="Ruan X.D."/>
            <person name="Zhao L."/>
            <person name="Wei J.T."/>
            <person name="Ye R.Z."/>
            <person name="Que T.C."/>
            <person name="Du C.H."/>
            <person name="Zhou Y.H."/>
            <person name="Cheng J.X."/>
            <person name="Dai P.F."/>
            <person name="Guo W.B."/>
            <person name="Han X.H."/>
            <person name="Huang E.J."/>
            <person name="Li L.F."/>
            <person name="Wei W."/>
            <person name="Gao Y.C."/>
            <person name="Liu J.Z."/>
            <person name="Shao H.Z."/>
            <person name="Wang X."/>
            <person name="Wang C.C."/>
            <person name="Yang T.C."/>
            <person name="Huo Q.B."/>
            <person name="Li W."/>
            <person name="Chen H.Y."/>
            <person name="Chen S.E."/>
            <person name="Zhou L.G."/>
            <person name="Ni X.B."/>
            <person name="Tian J.H."/>
            <person name="Sheng Y."/>
            <person name="Liu T."/>
            <person name="Pan Y.S."/>
            <person name="Xia L.Y."/>
            <person name="Li J."/>
            <person name="Zhao F."/>
            <person name="Cao W.C."/>
        </authorList>
    </citation>
    <scope>NUCLEOTIDE SEQUENCE</scope>
    <source>
        <strain evidence="3">Rsan-2018</strain>
    </source>
</reference>
<name>A0A9D4Q8C1_RHISA</name>
<dbReference type="GO" id="GO:0051082">
    <property type="term" value="F:unfolded protein binding"/>
    <property type="evidence" value="ECO:0007669"/>
    <property type="project" value="InterPro"/>
</dbReference>
<gene>
    <name evidence="3" type="ORF">HPB52_000329</name>
</gene>
<comment type="caution">
    <text evidence="3">The sequence shown here is derived from an EMBL/GenBank/DDBJ whole genome shotgun (WGS) entry which is preliminary data.</text>
</comment>
<keyword evidence="2" id="KW-0143">Chaperone</keyword>
<dbReference type="EMBL" id="JABSTV010001247">
    <property type="protein sequence ID" value="KAH7971586.1"/>
    <property type="molecule type" value="Genomic_DNA"/>
</dbReference>
<sequence length="75" mass="8084">MSPKLSRVPTAGREGGDCTVAPVRVVPEPAGERVTLADYCARMKEGQRDIYYLAAPSRQLAEDVPLLRGGAGTRR</sequence>
<dbReference type="GO" id="GO:0016887">
    <property type="term" value="F:ATP hydrolysis activity"/>
    <property type="evidence" value="ECO:0007669"/>
    <property type="project" value="InterPro"/>
</dbReference>
<proteinExistence type="inferred from homology"/>
<dbReference type="SUPFAM" id="SSF54211">
    <property type="entry name" value="Ribosomal protein S5 domain 2-like"/>
    <property type="match status" value="1"/>
</dbReference>
<evidence type="ECO:0000313" key="3">
    <source>
        <dbReference type="EMBL" id="KAH7971586.1"/>
    </source>
</evidence>
<dbReference type="AlphaFoldDB" id="A0A9D4Q8C1"/>